<reference evidence="3 4" key="1">
    <citation type="journal article" date="2016" name="C (Basel)">
        <title>Selective Growth of and Electricity Production by Marine Exoelectrogenic Bacteria in Self-Aggregated Hydrogel of Microbially Reduced Graphene Oxide.</title>
        <authorList>
            <person name="Yoshida N."/>
            <person name="Goto Y."/>
            <person name="Miyata Y."/>
        </authorList>
    </citation>
    <scope>NUCLEOTIDE SEQUENCE [LARGE SCALE GENOMIC DNA]</scope>
    <source>
        <strain evidence="3 4">NIT-T3</strain>
    </source>
</reference>
<dbReference type="SMART" id="SM00880">
    <property type="entry name" value="CHAD"/>
    <property type="match status" value="1"/>
</dbReference>
<dbReference type="EMBL" id="AP024355">
    <property type="protein sequence ID" value="BCR06810.1"/>
    <property type="molecule type" value="Genomic_DNA"/>
</dbReference>
<protein>
    <recommendedName>
        <fullName evidence="2">CHAD domain-containing protein</fullName>
    </recommendedName>
</protein>
<evidence type="ECO:0000259" key="2">
    <source>
        <dbReference type="PROSITE" id="PS51708"/>
    </source>
</evidence>
<feature type="region of interest" description="Disordered" evidence="1">
    <location>
        <begin position="367"/>
        <end position="388"/>
    </location>
</feature>
<proteinExistence type="predicted"/>
<dbReference type="PROSITE" id="PS51708">
    <property type="entry name" value="CHAD"/>
    <property type="match status" value="1"/>
</dbReference>
<dbReference type="PANTHER" id="PTHR39339:SF1">
    <property type="entry name" value="CHAD DOMAIN-CONTAINING PROTEIN"/>
    <property type="match status" value="1"/>
</dbReference>
<reference evidence="3 4" key="2">
    <citation type="journal article" date="2021" name="Int. J. Syst. Evol. Microbiol.">
        <title>Isolation and Polyphasic Characterization of Desulfuromonas versatilis sp. Nov., an Electrogenic Bacteria Capable of Versatile Metabolism Isolated from a Graphene Oxide-Reducing Enrichment Culture.</title>
        <authorList>
            <person name="Xie L."/>
            <person name="Yoshida N."/>
            <person name="Ishii S."/>
            <person name="Meng L."/>
        </authorList>
    </citation>
    <scope>NUCLEOTIDE SEQUENCE [LARGE SCALE GENOMIC DNA]</scope>
    <source>
        <strain evidence="3 4">NIT-T3</strain>
    </source>
</reference>
<dbReference type="RefSeq" id="WP_225911723.1">
    <property type="nucleotide sequence ID" value="NZ_AP024355.1"/>
</dbReference>
<keyword evidence="4" id="KW-1185">Reference proteome</keyword>
<sequence length="388" mass="43322">MPETGTDTHSARLAPQMPAAEAVRGILRRLLEALEAREAGTRAGRDPEELHDFRVAVRRIRSALGRLKGALPTAAREEFAPEFAWLGAATGPPRDMDVYLLKFPAYRDSLPAEVRDDLEPLRRFLLERQGAEQAGLVEVLDSQRYRRLKERWREFLTAPAAAEPPGGQRPLGEVADRRLRKSLRRVLEQGAAIDDDSPAENLHELRKSCKKLRYLLEFFQDLYPAGEAGRFIKALKGLQDNLGDFQDLEVQAAALREFSVRMAEQGQAPPATLLAMGMLIEGLRQRQQQARQQFAERFTAFAGAENRRLAKRLVAGHTSAATATAAKEKTMGSCLKGESENKLKEGAYQCGKCGAVSKKKDHLCKPDKLSKKDVKKVEGKDRKKKKED</sequence>
<accession>A0ABN6E380</accession>
<organism evidence="3 4">
    <name type="scientific">Desulfuromonas versatilis</name>
    <dbReference type="NCBI Taxonomy" id="2802975"/>
    <lineage>
        <taxon>Bacteria</taxon>
        <taxon>Pseudomonadati</taxon>
        <taxon>Thermodesulfobacteriota</taxon>
        <taxon>Desulfuromonadia</taxon>
        <taxon>Desulfuromonadales</taxon>
        <taxon>Desulfuromonadaceae</taxon>
        <taxon>Desulfuromonas</taxon>
    </lineage>
</organism>
<evidence type="ECO:0000313" key="4">
    <source>
        <dbReference type="Proteomes" id="UP001319827"/>
    </source>
</evidence>
<feature type="domain" description="CHAD" evidence="2">
    <location>
        <begin position="16"/>
        <end position="299"/>
    </location>
</feature>
<dbReference type="PANTHER" id="PTHR39339">
    <property type="entry name" value="SLR1444 PROTEIN"/>
    <property type="match status" value="1"/>
</dbReference>
<dbReference type="Gene3D" id="1.40.20.10">
    <property type="entry name" value="CHAD domain"/>
    <property type="match status" value="1"/>
</dbReference>
<dbReference type="InterPro" id="IPR038186">
    <property type="entry name" value="CHAD_dom_sf"/>
</dbReference>
<gene>
    <name evidence="3" type="ORF">DESUT3_38790</name>
</gene>
<dbReference type="InterPro" id="IPR007899">
    <property type="entry name" value="CHAD_dom"/>
</dbReference>
<evidence type="ECO:0000313" key="3">
    <source>
        <dbReference type="EMBL" id="BCR06810.1"/>
    </source>
</evidence>
<dbReference type="Proteomes" id="UP001319827">
    <property type="component" value="Chromosome"/>
</dbReference>
<dbReference type="Pfam" id="PF05235">
    <property type="entry name" value="CHAD"/>
    <property type="match status" value="1"/>
</dbReference>
<evidence type="ECO:0000256" key="1">
    <source>
        <dbReference type="SAM" id="MobiDB-lite"/>
    </source>
</evidence>
<name>A0ABN6E380_9BACT</name>